<reference evidence="2 3" key="1">
    <citation type="submission" date="2019-03" db="EMBL/GenBank/DDBJ databases">
        <title>First draft genome of Liparis tanakae, snailfish: a comprehensive survey of snailfish specific genes.</title>
        <authorList>
            <person name="Kim W."/>
            <person name="Song I."/>
            <person name="Jeong J.-H."/>
            <person name="Kim D."/>
            <person name="Kim S."/>
            <person name="Ryu S."/>
            <person name="Song J.Y."/>
            <person name="Lee S.K."/>
        </authorList>
    </citation>
    <scope>NUCLEOTIDE SEQUENCE [LARGE SCALE GENOMIC DNA]</scope>
    <source>
        <tissue evidence="2">Muscle</tissue>
    </source>
</reference>
<feature type="compositionally biased region" description="Basic and acidic residues" evidence="1">
    <location>
        <begin position="97"/>
        <end position="110"/>
    </location>
</feature>
<dbReference type="Proteomes" id="UP000314294">
    <property type="component" value="Unassembled WGS sequence"/>
</dbReference>
<evidence type="ECO:0000313" key="3">
    <source>
        <dbReference type="Proteomes" id="UP000314294"/>
    </source>
</evidence>
<protein>
    <submittedName>
        <fullName evidence="2">Uncharacterized protein</fullName>
    </submittedName>
</protein>
<proteinExistence type="predicted"/>
<comment type="caution">
    <text evidence="2">The sequence shown here is derived from an EMBL/GenBank/DDBJ whole genome shotgun (WGS) entry which is preliminary data.</text>
</comment>
<evidence type="ECO:0000313" key="2">
    <source>
        <dbReference type="EMBL" id="TNN80440.1"/>
    </source>
</evidence>
<dbReference type="EMBL" id="SRLO01000055">
    <property type="protein sequence ID" value="TNN80440.1"/>
    <property type="molecule type" value="Genomic_DNA"/>
</dbReference>
<feature type="region of interest" description="Disordered" evidence="1">
    <location>
        <begin position="88"/>
        <end position="110"/>
    </location>
</feature>
<keyword evidence="3" id="KW-1185">Reference proteome</keyword>
<name>A0A4Z2IR03_9TELE</name>
<accession>A0A4Z2IR03</accession>
<dbReference type="AlphaFoldDB" id="A0A4Z2IR03"/>
<evidence type="ECO:0000256" key="1">
    <source>
        <dbReference type="SAM" id="MobiDB-lite"/>
    </source>
</evidence>
<sequence length="110" mass="12235">MADCSMASSRSRMLVKDGRLRGFGLQHSEGIREVAKAYLHTSLLLEKSESLMTSGAIQAYVPAALILVVWCHSLARPKSVIFRVLPPESSRSAGSRMRTEEEKQTKKFLI</sequence>
<gene>
    <name evidence="2" type="ORF">EYF80_009464</name>
</gene>
<organism evidence="2 3">
    <name type="scientific">Liparis tanakae</name>
    <name type="common">Tanaka's snailfish</name>
    <dbReference type="NCBI Taxonomy" id="230148"/>
    <lineage>
        <taxon>Eukaryota</taxon>
        <taxon>Metazoa</taxon>
        <taxon>Chordata</taxon>
        <taxon>Craniata</taxon>
        <taxon>Vertebrata</taxon>
        <taxon>Euteleostomi</taxon>
        <taxon>Actinopterygii</taxon>
        <taxon>Neopterygii</taxon>
        <taxon>Teleostei</taxon>
        <taxon>Neoteleostei</taxon>
        <taxon>Acanthomorphata</taxon>
        <taxon>Eupercaria</taxon>
        <taxon>Perciformes</taxon>
        <taxon>Cottioidei</taxon>
        <taxon>Cottales</taxon>
        <taxon>Liparidae</taxon>
        <taxon>Liparis</taxon>
    </lineage>
</organism>